<evidence type="ECO:0000256" key="2">
    <source>
        <dbReference type="RuleBase" id="RU361163"/>
    </source>
</evidence>
<evidence type="ECO:0000313" key="4">
    <source>
        <dbReference type="Proteomes" id="UP001160483"/>
    </source>
</evidence>
<comment type="similarity">
    <text evidence="1 2">Belongs to the glycosyl hydrolase 12 (cellulase H) family.</text>
</comment>
<protein>
    <submittedName>
        <fullName evidence="3">Uncharacterized protein</fullName>
    </submittedName>
</protein>
<dbReference type="InterPro" id="IPR013320">
    <property type="entry name" value="ConA-like_dom_sf"/>
</dbReference>
<dbReference type="AlphaFoldDB" id="A0AAU9KIE4"/>
<dbReference type="EMBL" id="CAKKTJ010000093">
    <property type="protein sequence ID" value="CAH0474022.1"/>
    <property type="molecule type" value="Genomic_DNA"/>
</dbReference>
<keyword evidence="2" id="KW-0119">Carbohydrate metabolism</keyword>
<name>A0AAU9KIE4_9STRA</name>
<reference evidence="3" key="1">
    <citation type="submission" date="2021-11" db="EMBL/GenBank/DDBJ databases">
        <authorList>
            <person name="Islam A."/>
            <person name="Islam S."/>
            <person name="Flora M.S."/>
            <person name="Rahman M."/>
            <person name="Ziaur R.M."/>
            <person name="Epstein J.H."/>
            <person name="Hassan M."/>
            <person name="Klassen M."/>
            <person name="Woodard K."/>
            <person name="Webb A."/>
            <person name="Webby R.J."/>
            <person name="El Zowalaty M.E."/>
        </authorList>
    </citation>
    <scope>NUCLEOTIDE SEQUENCE</scope>
    <source>
        <strain evidence="3">Pbs3</strain>
    </source>
</reference>
<evidence type="ECO:0000256" key="1">
    <source>
        <dbReference type="ARBA" id="ARBA00005519"/>
    </source>
</evidence>
<dbReference type="InterPro" id="IPR013319">
    <property type="entry name" value="GH11/12"/>
</dbReference>
<keyword evidence="2" id="KW-0326">Glycosidase</keyword>
<comment type="caution">
    <text evidence="3">The sequence shown here is derived from an EMBL/GenBank/DDBJ whole genome shotgun (WGS) entry which is preliminary data.</text>
</comment>
<gene>
    <name evidence="3" type="ORF">PBS003_LOCUS890</name>
</gene>
<dbReference type="InterPro" id="IPR002594">
    <property type="entry name" value="GH12"/>
</dbReference>
<keyword evidence="2" id="KW-0624">Polysaccharide degradation</keyword>
<dbReference type="Proteomes" id="UP001160483">
    <property type="component" value="Unassembled WGS sequence"/>
</dbReference>
<dbReference type="Gene3D" id="2.60.120.180">
    <property type="match status" value="1"/>
</dbReference>
<dbReference type="SUPFAM" id="SSF49899">
    <property type="entry name" value="Concanavalin A-like lectins/glucanases"/>
    <property type="match status" value="1"/>
</dbReference>
<sequence>MFDSHCTAVTDYSNEKIGLEIFFDIKDGNSMVRSYSHVDITFKPVLPLYISSIPFSMEYRIKHDDSASLNVYARCLFYANAHTTYSLTVLFELVGGMKNLINLKKLNDDVKIGEDSYELYDGIFGNFDGYIFVAIKGNRRLNIDFNGFFKALPKNSKINSNQYLYSLSVGSQVVQGSGTVKFTGFSAAVNYLSH</sequence>
<dbReference type="PANTHER" id="PTHR34002">
    <property type="entry name" value="BLR1656 PROTEIN"/>
    <property type="match status" value="1"/>
</dbReference>
<organism evidence="3 4">
    <name type="scientific">Peronospora belbahrii</name>
    <dbReference type="NCBI Taxonomy" id="622444"/>
    <lineage>
        <taxon>Eukaryota</taxon>
        <taxon>Sar</taxon>
        <taxon>Stramenopiles</taxon>
        <taxon>Oomycota</taxon>
        <taxon>Peronosporomycetes</taxon>
        <taxon>Peronosporales</taxon>
        <taxon>Peronosporaceae</taxon>
        <taxon>Peronospora</taxon>
    </lineage>
</organism>
<keyword evidence="2" id="KW-0378">Hydrolase</keyword>
<accession>A0AAU9KIE4</accession>
<dbReference type="PANTHER" id="PTHR34002:SF9">
    <property type="entry name" value="XYLOGLUCAN-SPECIFIC ENDO-BETA-1,4-GLUCANASE A"/>
    <property type="match status" value="1"/>
</dbReference>
<evidence type="ECO:0000313" key="3">
    <source>
        <dbReference type="EMBL" id="CAH0474022.1"/>
    </source>
</evidence>
<dbReference type="Pfam" id="PF01670">
    <property type="entry name" value="Glyco_hydro_12"/>
    <property type="match status" value="1"/>
</dbReference>
<dbReference type="GO" id="GO:0008810">
    <property type="term" value="F:cellulase activity"/>
    <property type="evidence" value="ECO:0007669"/>
    <property type="project" value="InterPro"/>
</dbReference>
<proteinExistence type="inferred from homology"/>
<dbReference type="GO" id="GO:0000272">
    <property type="term" value="P:polysaccharide catabolic process"/>
    <property type="evidence" value="ECO:0007669"/>
    <property type="project" value="UniProtKB-KW"/>
</dbReference>